<evidence type="ECO:0000313" key="6">
    <source>
        <dbReference type="EMBL" id="RJF37327.1"/>
    </source>
</evidence>
<dbReference type="InterPro" id="IPR015358">
    <property type="entry name" value="Tscrpt_reg_MerR_DNA-bd"/>
</dbReference>
<dbReference type="PROSITE" id="PS00552">
    <property type="entry name" value="HTH_MERR_1"/>
    <property type="match status" value="1"/>
</dbReference>
<dbReference type="GO" id="GO:0003677">
    <property type="term" value="F:DNA binding"/>
    <property type="evidence" value="ECO:0007669"/>
    <property type="project" value="UniProtKB-KW"/>
</dbReference>
<dbReference type="AlphaFoldDB" id="A0A3A3EQ33"/>
<sequence length="137" mass="15282">MKIGELSKRTGLSASKIRFYEDIGLLKMVERKANGYRSYPKEAEVVLNLIVSGQQAGFSLDELKALLPADLSGWQHAHLIDALKQKVMDIEQLQAKLAENKQRLTAILAEIDAKPDDMDCADNAKRVLTQMGLKNDK</sequence>
<dbReference type="InterPro" id="IPR047057">
    <property type="entry name" value="MerR_fam"/>
</dbReference>
<dbReference type="InterPro" id="IPR000551">
    <property type="entry name" value="MerR-type_HTH_dom"/>
</dbReference>
<dbReference type="SUPFAM" id="SSF46955">
    <property type="entry name" value="Putative DNA-binding domain"/>
    <property type="match status" value="1"/>
</dbReference>
<feature type="coiled-coil region" evidence="4">
    <location>
        <begin position="80"/>
        <end position="110"/>
    </location>
</feature>
<dbReference type="PANTHER" id="PTHR30204">
    <property type="entry name" value="REDOX-CYCLING DRUG-SENSING TRANSCRIPTIONAL ACTIVATOR SOXR"/>
    <property type="match status" value="1"/>
</dbReference>
<dbReference type="PROSITE" id="PS50937">
    <property type="entry name" value="HTH_MERR_2"/>
    <property type="match status" value="1"/>
</dbReference>
<name>A0A3A3EQ33_9GAMM</name>
<dbReference type="Pfam" id="PF00376">
    <property type="entry name" value="MerR"/>
    <property type="match status" value="1"/>
</dbReference>
<proteinExistence type="predicted"/>
<dbReference type="GO" id="GO:0003700">
    <property type="term" value="F:DNA-binding transcription factor activity"/>
    <property type="evidence" value="ECO:0007669"/>
    <property type="project" value="InterPro"/>
</dbReference>
<evidence type="ECO:0000259" key="5">
    <source>
        <dbReference type="PROSITE" id="PS50937"/>
    </source>
</evidence>
<evidence type="ECO:0000256" key="4">
    <source>
        <dbReference type="SAM" id="Coils"/>
    </source>
</evidence>
<gene>
    <name evidence="6" type="ORF">D4741_04415</name>
</gene>
<dbReference type="EMBL" id="QYSE01000001">
    <property type="protein sequence ID" value="RJF37327.1"/>
    <property type="molecule type" value="Genomic_DNA"/>
</dbReference>
<evidence type="ECO:0000313" key="7">
    <source>
        <dbReference type="Proteomes" id="UP000265938"/>
    </source>
</evidence>
<reference evidence="6 7" key="1">
    <citation type="submission" date="2018-09" db="EMBL/GenBank/DDBJ databases">
        <title>Identification of marine bacteria producing industrial enzymes.</title>
        <authorList>
            <person name="Cheng T.H."/>
            <person name="Saidin J."/>
            <person name="Muhd D.D."/>
            <person name="Isa M.N.M."/>
            <person name="Bakar M.F.A."/>
            <person name="Ismail N."/>
        </authorList>
    </citation>
    <scope>NUCLEOTIDE SEQUENCE [LARGE SCALE GENOMIC DNA]</scope>
    <source>
        <strain evidence="6 7">MNAD 1.6</strain>
    </source>
</reference>
<dbReference type="InterPro" id="IPR009061">
    <property type="entry name" value="DNA-bd_dom_put_sf"/>
</dbReference>
<dbReference type="PANTHER" id="PTHR30204:SF94">
    <property type="entry name" value="HEAVY METAL-DEPENDENT TRANSCRIPTIONAL REGULATOR HI_0293-RELATED"/>
    <property type="match status" value="1"/>
</dbReference>
<dbReference type="Gene3D" id="1.10.1660.10">
    <property type="match status" value="1"/>
</dbReference>
<evidence type="ECO:0000256" key="2">
    <source>
        <dbReference type="ARBA" id="ARBA00023125"/>
    </source>
</evidence>
<protein>
    <submittedName>
        <fullName evidence="6">MerR family DNA-binding transcriptional regulator</fullName>
    </submittedName>
</protein>
<keyword evidence="2 6" id="KW-0238">DNA-binding</keyword>
<keyword evidence="4" id="KW-0175">Coiled coil</keyword>
<organism evidence="6 7">
    <name type="scientific">Pseudoalteromonas gelatinilytica</name>
    <dbReference type="NCBI Taxonomy" id="1703256"/>
    <lineage>
        <taxon>Bacteria</taxon>
        <taxon>Pseudomonadati</taxon>
        <taxon>Pseudomonadota</taxon>
        <taxon>Gammaproteobacteria</taxon>
        <taxon>Alteromonadales</taxon>
        <taxon>Pseudoalteromonadaceae</taxon>
        <taxon>Pseudoalteromonas</taxon>
    </lineage>
</organism>
<dbReference type="RefSeq" id="WP_119852124.1">
    <property type="nucleotide sequence ID" value="NZ_QYSE01000001.1"/>
</dbReference>
<feature type="domain" description="HTH merR-type" evidence="5">
    <location>
        <begin position="1"/>
        <end position="69"/>
    </location>
</feature>
<comment type="caution">
    <text evidence="6">The sequence shown here is derived from an EMBL/GenBank/DDBJ whole genome shotgun (WGS) entry which is preliminary data.</text>
</comment>
<evidence type="ECO:0000256" key="1">
    <source>
        <dbReference type="ARBA" id="ARBA00023015"/>
    </source>
</evidence>
<dbReference type="SMART" id="SM00422">
    <property type="entry name" value="HTH_MERR"/>
    <property type="match status" value="1"/>
</dbReference>
<keyword evidence="1" id="KW-0805">Transcription regulation</keyword>
<dbReference type="PRINTS" id="PR00040">
    <property type="entry name" value="HTHMERR"/>
</dbReference>
<keyword evidence="3" id="KW-0804">Transcription</keyword>
<evidence type="ECO:0000256" key="3">
    <source>
        <dbReference type="ARBA" id="ARBA00023163"/>
    </source>
</evidence>
<accession>A0A3A3EQ33</accession>
<dbReference type="Pfam" id="PF09278">
    <property type="entry name" value="MerR-DNA-bind"/>
    <property type="match status" value="1"/>
</dbReference>
<dbReference type="Proteomes" id="UP000265938">
    <property type="component" value="Unassembled WGS sequence"/>
</dbReference>